<feature type="transmembrane region" description="Helical" evidence="2">
    <location>
        <begin position="16"/>
        <end position="38"/>
    </location>
</feature>
<proteinExistence type="predicted"/>
<name>A0AAE0NHS5_9PEZI</name>
<feature type="compositionally biased region" description="Low complexity" evidence="1">
    <location>
        <begin position="355"/>
        <end position="364"/>
    </location>
</feature>
<organism evidence="3 4">
    <name type="scientific">Podospora didyma</name>
    <dbReference type="NCBI Taxonomy" id="330526"/>
    <lineage>
        <taxon>Eukaryota</taxon>
        <taxon>Fungi</taxon>
        <taxon>Dikarya</taxon>
        <taxon>Ascomycota</taxon>
        <taxon>Pezizomycotina</taxon>
        <taxon>Sordariomycetes</taxon>
        <taxon>Sordariomycetidae</taxon>
        <taxon>Sordariales</taxon>
        <taxon>Podosporaceae</taxon>
        <taxon>Podospora</taxon>
    </lineage>
</organism>
<evidence type="ECO:0000256" key="2">
    <source>
        <dbReference type="SAM" id="Phobius"/>
    </source>
</evidence>
<dbReference type="EMBL" id="JAULSW010000005">
    <property type="protein sequence ID" value="KAK3381732.1"/>
    <property type="molecule type" value="Genomic_DNA"/>
</dbReference>
<keyword evidence="4" id="KW-1185">Reference proteome</keyword>
<evidence type="ECO:0000313" key="4">
    <source>
        <dbReference type="Proteomes" id="UP001285441"/>
    </source>
</evidence>
<evidence type="ECO:0000256" key="1">
    <source>
        <dbReference type="SAM" id="MobiDB-lite"/>
    </source>
</evidence>
<accession>A0AAE0NHS5</accession>
<feature type="transmembrane region" description="Helical" evidence="2">
    <location>
        <begin position="146"/>
        <end position="168"/>
    </location>
</feature>
<keyword evidence="2" id="KW-0472">Membrane</keyword>
<feature type="region of interest" description="Disordered" evidence="1">
    <location>
        <begin position="355"/>
        <end position="462"/>
    </location>
</feature>
<sequence>MSSSSSSTPTKEELDGLYIGSIVLNALWIVPLAILFGISICFARRKADPARDWLNVLKLAYPFFIVALLFFAIGYGLSLYVRTAPATTWAKDPLGESYVSEAAFRLVDLGRFWEFLGDIVLIFALVELGSGILHANTGAPSPARKWLKWSAFGWAVFFFILALSLMAFNQSFWSNTYKFQRAGVSGSGVSMTTTEYKNLGRKLITDFKTRSKLEGSLNIILWISSLPVLGYAAYIVFKTRSNSLLRNSALLFLSAVVLDVVRLLCNMAIFSNLYLGDTEDTINNISQDTRTFFGVGLIASPLLDNLPMFLVFGFLFVLSIRKLGGVWSTEQPQWGIAAVTPPEVQPAPYMVQQTQPGWQQQVPTQPYPYQYPPQQQQQQVPQQYYYAQQQAPAPAYQQPPSQPAQQPYSDPKYAPAPIPTPTQPELQTPPAAPKSPASATQAELQATAPARQAELQASPNDH</sequence>
<feature type="transmembrane region" description="Helical" evidence="2">
    <location>
        <begin position="249"/>
        <end position="271"/>
    </location>
</feature>
<evidence type="ECO:0000313" key="3">
    <source>
        <dbReference type="EMBL" id="KAK3381732.1"/>
    </source>
</evidence>
<keyword evidence="2" id="KW-1133">Transmembrane helix</keyword>
<reference evidence="3" key="2">
    <citation type="submission" date="2023-06" db="EMBL/GenBank/DDBJ databases">
        <authorList>
            <consortium name="Lawrence Berkeley National Laboratory"/>
            <person name="Haridas S."/>
            <person name="Hensen N."/>
            <person name="Bonometti L."/>
            <person name="Westerberg I."/>
            <person name="Brannstrom I.O."/>
            <person name="Guillou S."/>
            <person name="Cros-Aarteil S."/>
            <person name="Calhoun S."/>
            <person name="Kuo A."/>
            <person name="Mondo S."/>
            <person name="Pangilinan J."/>
            <person name="Riley R."/>
            <person name="LaButti K."/>
            <person name="Andreopoulos B."/>
            <person name="Lipzen A."/>
            <person name="Chen C."/>
            <person name="Yanf M."/>
            <person name="Daum C."/>
            <person name="Ng V."/>
            <person name="Clum A."/>
            <person name="Steindorff A."/>
            <person name="Ohm R."/>
            <person name="Martin F."/>
            <person name="Silar P."/>
            <person name="Natvig D."/>
            <person name="Lalanne C."/>
            <person name="Gautier V."/>
            <person name="Ament-velasquez S.L."/>
            <person name="Kruys A."/>
            <person name="Hutchinson M.I."/>
            <person name="Powell A.J."/>
            <person name="Barry K."/>
            <person name="Miller A.N."/>
            <person name="Grigoriev I.V."/>
            <person name="Debuchy R."/>
            <person name="Gladieux P."/>
            <person name="Thoren M.H."/>
            <person name="Johannesson H."/>
        </authorList>
    </citation>
    <scope>NUCLEOTIDE SEQUENCE</scope>
    <source>
        <strain evidence="3">CBS 232.78</strain>
    </source>
</reference>
<comment type="caution">
    <text evidence="3">The sequence shown here is derived from an EMBL/GenBank/DDBJ whole genome shotgun (WGS) entry which is preliminary data.</text>
</comment>
<dbReference type="AlphaFoldDB" id="A0AAE0NHS5"/>
<protein>
    <submittedName>
        <fullName evidence="3">Uncharacterized protein</fullName>
    </submittedName>
</protein>
<reference evidence="3" key="1">
    <citation type="journal article" date="2023" name="Mol. Phylogenet. Evol.">
        <title>Genome-scale phylogeny and comparative genomics of the fungal order Sordariales.</title>
        <authorList>
            <person name="Hensen N."/>
            <person name="Bonometti L."/>
            <person name="Westerberg I."/>
            <person name="Brannstrom I.O."/>
            <person name="Guillou S."/>
            <person name="Cros-Aarteil S."/>
            <person name="Calhoun S."/>
            <person name="Haridas S."/>
            <person name="Kuo A."/>
            <person name="Mondo S."/>
            <person name="Pangilinan J."/>
            <person name="Riley R."/>
            <person name="LaButti K."/>
            <person name="Andreopoulos B."/>
            <person name="Lipzen A."/>
            <person name="Chen C."/>
            <person name="Yan M."/>
            <person name="Daum C."/>
            <person name="Ng V."/>
            <person name="Clum A."/>
            <person name="Steindorff A."/>
            <person name="Ohm R.A."/>
            <person name="Martin F."/>
            <person name="Silar P."/>
            <person name="Natvig D.O."/>
            <person name="Lalanne C."/>
            <person name="Gautier V."/>
            <person name="Ament-Velasquez S.L."/>
            <person name="Kruys A."/>
            <person name="Hutchinson M.I."/>
            <person name="Powell A.J."/>
            <person name="Barry K."/>
            <person name="Miller A.N."/>
            <person name="Grigoriev I.V."/>
            <person name="Debuchy R."/>
            <person name="Gladieux P."/>
            <person name="Hiltunen Thoren M."/>
            <person name="Johannesson H."/>
        </authorList>
    </citation>
    <scope>NUCLEOTIDE SEQUENCE</scope>
    <source>
        <strain evidence="3">CBS 232.78</strain>
    </source>
</reference>
<feature type="transmembrane region" description="Helical" evidence="2">
    <location>
        <begin position="115"/>
        <end position="134"/>
    </location>
</feature>
<dbReference type="Proteomes" id="UP001285441">
    <property type="component" value="Unassembled WGS sequence"/>
</dbReference>
<gene>
    <name evidence="3" type="ORF">B0H63DRAFT_213226</name>
</gene>
<keyword evidence="2" id="KW-0812">Transmembrane</keyword>
<feature type="transmembrane region" description="Helical" evidence="2">
    <location>
        <begin position="59"/>
        <end position="81"/>
    </location>
</feature>
<feature type="compositionally biased region" description="Low complexity" evidence="1">
    <location>
        <begin position="423"/>
        <end position="442"/>
    </location>
</feature>
<feature type="transmembrane region" description="Helical" evidence="2">
    <location>
        <begin position="291"/>
        <end position="318"/>
    </location>
</feature>
<feature type="transmembrane region" description="Helical" evidence="2">
    <location>
        <begin position="219"/>
        <end position="237"/>
    </location>
</feature>
<feature type="compositionally biased region" description="Low complexity" evidence="1">
    <location>
        <begin position="372"/>
        <end position="408"/>
    </location>
</feature>